<dbReference type="InterPro" id="IPR022675">
    <property type="entry name" value="G6P_DH_C"/>
</dbReference>
<dbReference type="Proteomes" id="UP000034883">
    <property type="component" value="Chromosome"/>
</dbReference>
<dbReference type="PANTHER" id="PTHR23429:SF0">
    <property type="entry name" value="GLUCOSE-6-PHOSPHATE 1-DEHYDROGENASE"/>
    <property type="match status" value="1"/>
</dbReference>
<proteinExistence type="predicted"/>
<evidence type="ECO:0000313" key="10">
    <source>
        <dbReference type="Proteomes" id="UP000034883"/>
    </source>
</evidence>
<evidence type="ECO:0000256" key="6">
    <source>
        <dbReference type="SAM" id="MobiDB-lite"/>
    </source>
</evidence>
<dbReference type="PANTHER" id="PTHR23429">
    <property type="entry name" value="GLUCOSE-6-PHOSPHATE 1-DEHYDROGENASE G6PD"/>
    <property type="match status" value="1"/>
</dbReference>
<accession>A0A0F6W820</accession>
<keyword evidence="3" id="KW-0521">NADP</keyword>
<dbReference type="STRING" id="927083.DB32_006980"/>
<dbReference type="Pfam" id="PF00479">
    <property type="entry name" value="G6PD_N"/>
    <property type="match status" value="1"/>
</dbReference>
<comment type="pathway">
    <text evidence="1">Carbohydrate degradation; pentose phosphate pathway; D-ribulose 5-phosphate from D-glucose 6-phosphate (oxidative stage): step 1/3.</text>
</comment>
<dbReference type="GO" id="GO:0004345">
    <property type="term" value="F:glucose-6-phosphate dehydrogenase activity"/>
    <property type="evidence" value="ECO:0007669"/>
    <property type="project" value="InterPro"/>
</dbReference>
<evidence type="ECO:0000256" key="1">
    <source>
        <dbReference type="ARBA" id="ARBA00004937"/>
    </source>
</evidence>
<keyword evidence="10" id="KW-1185">Reference proteome</keyword>
<gene>
    <name evidence="9" type="ORF">DB32_006980</name>
</gene>
<evidence type="ECO:0000259" key="8">
    <source>
        <dbReference type="Pfam" id="PF02781"/>
    </source>
</evidence>
<dbReference type="NCBIfam" id="NF009492">
    <property type="entry name" value="PRK12853.1-3"/>
    <property type="match status" value="1"/>
</dbReference>
<keyword evidence="4" id="KW-0560">Oxidoreductase</keyword>
<feature type="domain" description="Glucose-6-phosphate dehydrogenase C-terminal" evidence="8">
    <location>
        <begin position="283"/>
        <end position="560"/>
    </location>
</feature>
<feature type="region of interest" description="Disordered" evidence="6">
    <location>
        <begin position="40"/>
        <end position="76"/>
    </location>
</feature>
<evidence type="ECO:0000256" key="3">
    <source>
        <dbReference type="ARBA" id="ARBA00022857"/>
    </source>
</evidence>
<keyword evidence="2" id="KW-0313">Glucose metabolism</keyword>
<dbReference type="Gene3D" id="3.40.50.720">
    <property type="entry name" value="NAD(P)-binding Rossmann-like Domain"/>
    <property type="match status" value="1"/>
</dbReference>
<feature type="domain" description="Glucose-6-phosphate dehydrogenase NAD-binding" evidence="7">
    <location>
        <begin position="113"/>
        <end position="279"/>
    </location>
</feature>
<keyword evidence="5" id="KW-0119">Carbohydrate metabolism</keyword>
<dbReference type="SUPFAM" id="SSF51735">
    <property type="entry name" value="NAD(P)-binding Rossmann-fold domains"/>
    <property type="match status" value="1"/>
</dbReference>
<dbReference type="SUPFAM" id="SSF55347">
    <property type="entry name" value="Glyceraldehyde-3-phosphate dehydrogenase-like, C-terminal domain"/>
    <property type="match status" value="1"/>
</dbReference>
<evidence type="ECO:0000256" key="2">
    <source>
        <dbReference type="ARBA" id="ARBA00022526"/>
    </source>
</evidence>
<dbReference type="AlphaFoldDB" id="A0A0F6W820"/>
<evidence type="ECO:0000313" key="9">
    <source>
        <dbReference type="EMBL" id="AKF09831.1"/>
    </source>
</evidence>
<reference evidence="9 10" key="1">
    <citation type="submission" date="2015-03" db="EMBL/GenBank/DDBJ databases">
        <title>Genome assembly of Sandaracinus amylolyticus DSM 53668.</title>
        <authorList>
            <person name="Sharma G."/>
            <person name="Subramanian S."/>
        </authorList>
    </citation>
    <scope>NUCLEOTIDE SEQUENCE [LARGE SCALE GENOMIC DNA]</scope>
    <source>
        <strain evidence="9 10">DSM 53668</strain>
    </source>
</reference>
<dbReference type="KEGG" id="samy:DB32_006980"/>
<sequence>MDRAHRLVVVGAAPLIAAHRPGPETDPARLDRHASDVDVLHAPRAQRGTYQSSPRQGASDRDRSRPLATTSAAGRRAGAARHLATWRCGRALRRRECARRVHGRSVMIERILLLGASGDLTSRLLMPAIAELAEAELLPAGLRIVGSARRPWSTADFREHIATQLERHSKVAPATRDDVVRCLEYEPADVTRAEDVRRLVGGPERPGTLVYLALAPALIEPVLHALASAALGARDAVAIEKPFGVDLASARRLNGVLRCELPEPSIFRIDHFLSDELVRRVTALRFLNRIFEPVWNAVHVERVEISWLESLTLEGRAGYYDQAGALRDMVQSHLMEVMALVVMEPPSRADAASYRAARLEALRAVATPSLDEIRSRTLRARYTAGAIGTRRVPSYVDEPGVDPRRDTETYASLTLGIETMRWSGVPFTLRSGKAFATSAAEIAIHFRALPRYVRDTWPGVEPNTLRLGLTEPYVRVATTLDGPDGVAESRALELCASPPRRSVYANLMLDMLRGDPALFILGEEAEEAWRVIDPVIDAWHAGEVPMREYAAGASAPPSAERRRPTSIGATPQAP</sequence>
<dbReference type="PRINTS" id="PR00079">
    <property type="entry name" value="G6PDHDRGNASE"/>
</dbReference>
<evidence type="ECO:0000256" key="5">
    <source>
        <dbReference type="ARBA" id="ARBA00023277"/>
    </source>
</evidence>
<organism evidence="9 10">
    <name type="scientific">Sandaracinus amylolyticus</name>
    <dbReference type="NCBI Taxonomy" id="927083"/>
    <lineage>
        <taxon>Bacteria</taxon>
        <taxon>Pseudomonadati</taxon>
        <taxon>Myxococcota</taxon>
        <taxon>Polyangia</taxon>
        <taxon>Polyangiales</taxon>
        <taxon>Sandaracinaceae</taxon>
        <taxon>Sandaracinus</taxon>
    </lineage>
</organism>
<evidence type="ECO:0000259" key="7">
    <source>
        <dbReference type="Pfam" id="PF00479"/>
    </source>
</evidence>
<dbReference type="GO" id="GO:0006006">
    <property type="term" value="P:glucose metabolic process"/>
    <property type="evidence" value="ECO:0007669"/>
    <property type="project" value="UniProtKB-KW"/>
</dbReference>
<dbReference type="Gene3D" id="3.30.360.10">
    <property type="entry name" value="Dihydrodipicolinate Reductase, domain 2"/>
    <property type="match status" value="1"/>
</dbReference>
<feature type="region of interest" description="Disordered" evidence="6">
    <location>
        <begin position="550"/>
        <end position="574"/>
    </location>
</feature>
<feature type="compositionally biased region" description="Low complexity" evidence="6">
    <location>
        <begin position="67"/>
        <end position="76"/>
    </location>
</feature>
<name>A0A0F6W820_9BACT</name>
<dbReference type="EMBL" id="CP011125">
    <property type="protein sequence ID" value="AKF09831.1"/>
    <property type="molecule type" value="Genomic_DNA"/>
</dbReference>
<dbReference type="GO" id="GO:0009051">
    <property type="term" value="P:pentose-phosphate shunt, oxidative branch"/>
    <property type="evidence" value="ECO:0007669"/>
    <property type="project" value="TreeGrafter"/>
</dbReference>
<dbReference type="Pfam" id="PF02781">
    <property type="entry name" value="G6PD_C"/>
    <property type="match status" value="1"/>
</dbReference>
<protein>
    <submittedName>
        <fullName evidence="9">Glucose-6-phosphate 1-dehydrogenase</fullName>
    </submittedName>
</protein>
<dbReference type="GO" id="GO:0005829">
    <property type="term" value="C:cytosol"/>
    <property type="evidence" value="ECO:0007669"/>
    <property type="project" value="TreeGrafter"/>
</dbReference>
<dbReference type="GO" id="GO:0050661">
    <property type="term" value="F:NADP binding"/>
    <property type="evidence" value="ECO:0007669"/>
    <property type="project" value="InterPro"/>
</dbReference>
<evidence type="ECO:0000256" key="4">
    <source>
        <dbReference type="ARBA" id="ARBA00023002"/>
    </source>
</evidence>
<dbReference type="InterPro" id="IPR022674">
    <property type="entry name" value="G6P_DH_NAD-bd"/>
</dbReference>
<dbReference type="InterPro" id="IPR036291">
    <property type="entry name" value="NAD(P)-bd_dom_sf"/>
</dbReference>
<dbReference type="InterPro" id="IPR001282">
    <property type="entry name" value="G6P_DH"/>
</dbReference>